<proteinExistence type="predicted"/>
<name>A0A6M3T8R7_9CAUD</name>
<dbReference type="Proteomes" id="UP000502407">
    <property type="component" value="Segment"/>
</dbReference>
<evidence type="ECO:0000313" key="2">
    <source>
        <dbReference type="Proteomes" id="UP000502407"/>
    </source>
</evidence>
<protein>
    <submittedName>
        <fullName evidence="1">Uncharacterized protein</fullName>
    </submittedName>
</protein>
<evidence type="ECO:0000313" key="1">
    <source>
        <dbReference type="EMBL" id="QJD54614.1"/>
    </source>
</evidence>
<keyword evidence="2" id="KW-1185">Reference proteome</keyword>
<gene>
    <name evidence="1" type="ORF">PssvBMR1_gp21</name>
</gene>
<sequence length="69" mass="7666">MKIRKLILALAHKAIDAAHTIIVREQAALEKEAADLYIAASNAYKLASQKATEALEHKFHAQDVERAKK</sequence>
<reference evidence="1 2" key="1">
    <citation type="journal article" date="2020" name="Microb. Biotechnol.">
        <title>Phage biocontrol to combat Pseudomonas syringae pathogens causing disease in cherry.</title>
        <authorList>
            <person name="Rabiey M."/>
            <person name="Roy S.R."/>
            <person name="Holtappels D."/>
            <person name="Franceschetti L."/>
            <person name="Quilty B.J."/>
            <person name="Creeth R."/>
            <person name="Sundin G.W."/>
            <person name="Wagemans J."/>
            <person name="Lavigne R."/>
            <person name="Jackson R.W."/>
        </authorList>
    </citation>
    <scope>NUCLEOTIDE SEQUENCE [LARGE SCALE GENOMIC DNA]</scope>
</reference>
<organism evidence="1 2">
    <name type="scientific">Pseudomonas phage MR1</name>
    <dbReference type="NCBI Taxonomy" id="2711169"/>
    <lineage>
        <taxon>Viruses</taxon>
        <taxon>Duplodnaviria</taxon>
        <taxon>Heunggongvirae</taxon>
        <taxon>Uroviricota</taxon>
        <taxon>Caudoviricetes</taxon>
        <taxon>Autographivirales</taxon>
        <taxon>Autotranscriptaviridae</taxon>
        <taxon>Studiervirinae</taxon>
        <taxon>Hennigervirus</taxon>
        <taxon>Hennigervirus MR1</taxon>
    </lineage>
</organism>
<dbReference type="EMBL" id="MT104465">
    <property type="protein sequence ID" value="QJD54614.1"/>
    <property type="molecule type" value="Genomic_DNA"/>
</dbReference>
<accession>A0A6M3T8R7</accession>